<reference evidence="1 2" key="1">
    <citation type="submission" date="2018-03" db="EMBL/GenBank/DDBJ databases">
        <title>Draft genome sequence of the plant growth promoting rhizobacterium Pseudomonas protegens strain BNJ-SS-45 isolated from wheat (Triticum aestivum) rhizosphere.</title>
        <authorList>
            <person name="Bajpai A."/>
            <person name="Shende K."/>
            <person name="Meena N."/>
            <person name="Upadhyayula S.R."/>
            <person name="Suravajhala P."/>
            <person name="Medicherla K.M."/>
            <person name="Johri B.N."/>
        </authorList>
    </citation>
    <scope>NUCLEOTIDE SEQUENCE [LARGE SCALE GENOMIC DNA]</scope>
    <source>
        <strain evidence="1 2">BNJ-SS-45</strain>
    </source>
</reference>
<dbReference type="AlphaFoldDB" id="A0A2T6GC46"/>
<proteinExistence type="predicted"/>
<evidence type="ECO:0000313" key="2">
    <source>
        <dbReference type="Proteomes" id="UP000244178"/>
    </source>
</evidence>
<name>A0A2T6GC46_9PSED</name>
<dbReference type="Proteomes" id="UP000244178">
    <property type="component" value="Unassembled WGS sequence"/>
</dbReference>
<sequence>MACGGVPPEQCRSEVTPSLGEAPDAGAGALCLLWGFSKVSRCKSETLSSRDRSNGYVHRTVCSQMKSIGRFGEDCVLVRSLAALDSGYRFRRPNSCIT</sequence>
<dbReference type="EMBL" id="PYJM01000010">
    <property type="protein sequence ID" value="PUA41721.1"/>
    <property type="molecule type" value="Genomic_DNA"/>
</dbReference>
<gene>
    <name evidence="1" type="ORF">C5U62_30865</name>
</gene>
<organism evidence="1 2">
    <name type="scientific">Pseudomonas protegens</name>
    <dbReference type="NCBI Taxonomy" id="380021"/>
    <lineage>
        <taxon>Bacteria</taxon>
        <taxon>Pseudomonadati</taxon>
        <taxon>Pseudomonadota</taxon>
        <taxon>Gammaproteobacteria</taxon>
        <taxon>Pseudomonadales</taxon>
        <taxon>Pseudomonadaceae</taxon>
        <taxon>Pseudomonas</taxon>
    </lineage>
</organism>
<comment type="caution">
    <text evidence="1">The sequence shown here is derived from an EMBL/GenBank/DDBJ whole genome shotgun (WGS) entry which is preliminary data.</text>
</comment>
<accession>A0A2T6GC46</accession>
<protein>
    <submittedName>
        <fullName evidence="1">Uncharacterized protein</fullName>
    </submittedName>
</protein>
<evidence type="ECO:0000313" key="1">
    <source>
        <dbReference type="EMBL" id="PUA41721.1"/>
    </source>
</evidence>